<feature type="transmembrane region" description="Helical" evidence="7">
    <location>
        <begin position="189"/>
        <end position="211"/>
    </location>
</feature>
<comment type="similarity">
    <text evidence="7">Belongs to the binding-protein-dependent transport system permease family.</text>
</comment>
<dbReference type="PROSITE" id="PS50928">
    <property type="entry name" value="ABC_TM1"/>
    <property type="match status" value="1"/>
</dbReference>
<reference evidence="9 10" key="1">
    <citation type="submission" date="2024-04" db="EMBL/GenBank/DDBJ databases">
        <title>Novel species of the genus Ideonella isolated from streams.</title>
        <authorList>
            <person name="Lu H."/>
        </authorList>
    </citation>
    <scope>NUCLEOTIDE SEQUENCE [LARGE SCALE GENOMIC DNA]</scope>
    <source>
        <strain evidence="9 10">DXS22W</strain>
    </source>
</reference>
<feature type="transmembrane region" description="Helical" evidence="7">
    <location>
        <begin position="284"/>
        <end position="304"/>
    </location>
</feature>
<organism evidence="9 10">
    <name type="scientific">Pseudaquabacterium inlustre</name>
    <dbReference type="NCBI Taxonomy" id="2984192"/>
    <lineage>
        <taxon>Bacteria</taxon>
        <taxon>Pseudomonadati</taxon>
        <taxon>Pseudomonadota</taxon>
        <taxon>Betaproteobacteria</taxon>
        <taxon>Burkholderiales</taxon>
        <taxon>Sphaerotilaceae</taxon>
        <taxon>Pseudaquabacterium</taxon>
    </lineage>
</organism>
<sequence length="321" mass="34569">MSTTATRGAPWWLALALALTAAAGLGWLMPEAGSFDDGVVPWGWRLALLAVLGLAGWSVRRVAALDGRRWYGTATAALAGLWVLYFWQVGVTLFDVPKVLLPAPSWIGGMLMDRWDTLAGDFVQTVLKSVLIGWALGSGLGFAVGVAIDRAPFLQRGLLPLASLTSTIPLVAVAPIMVMWFGFEWPSKAAVVVLMTFFPMLVSTLAGLQAAGKLERELMHSYAASYFRTLRDLRLPMAMPFIFSALKVNATLALIGAIVAEFFGSPTVGLGFRISTEAARMNMGLVWAAIVVAAVTGSLAYALLVQLERKIAFWHPSVRSR</sequence>
<dbReference type="PANTHER" id="PTHR30151:SF0">
    <property type="entry name" value="ABC TRANSPORTER PERMEASE PROTEIN MJ0413-RELATED"/>
    <property type="match status" value="1"/>
</dbReference>
<keyword evidence="3" id="KW-1003">Cell membrane</keyword>
<dbReference type="InterPro" id="IPR000515">
    <property type="entry name" value="MetI-like"/>
</dbReference>
<evidence type="ECO:0000256" key="7">
    <source>
        <dbReference type="RuleBase" id="RU363032"/>
    </source>
</evidence>
<evidence type="ECO:0000256" key="5">
    <source>
        <dbReference type="ARBA" id="ARBA00022989"/>
    </source>
</evidence>
<evidence type="ECO:0000256" key="6">
    <source>
        <dbReference type="ARBA" id="ARBA00023136"/>
    </source>
</evidence>
<dbReference type="EMBL" id="JBBUTH010000011">
    <property type="protein sequence ID" value="MEK8053441.1"/>
    <property type="molecule type" value="Genomic_DNA"/>
</dbReference>
<evidence type="ECO:0000256" key="2">
    <source>
        <dbReference type="ARBA" id="ARBA00022448"/>
    </source>
</evidence>
<accession>A0ABU9CNN5</accession>
<comment type="caution">
    <text evidence="9">The sequence shown here is derived from an EMBL/GenBank/DDBJ whole genome shotgun (WGS) entry which is preliminary data.</text>
</comment>
<comment type="subcellular location">
    <subcellularLocation>
        <location evidence="1 7">Cell membrane</location>
        <topology evidence="1 7">Multi-pass membrane protein</topology>
    </subcellularLocation>
</comment>
<name>A0ABU9CNN5_9BURK</name>
<evidence type="ECO:0000259" key="8">
    <source>
        <dbReference type="PROSITE" id="PS50928"/>
    </source>
</evidence>
<keyword evidence="2 7" id="KW-0813">Transport</keyword>
<dbReference type="RefSeq" id="WP_341413175.1">
    <property type="nucleotide sequence ID" value="NZ_JBBUTH010000011.1"/>
</dbReference>
<evidence type="ECO:0000313" key="9">
    <source>
        <dbReference type="EMBL" id="MEK8053441.1"/>
    </source>
</evidence>
<proteinExistence type="inferred from homology"/>
<dbReference type="Proteomes" id="UP001365405">
    <property type="component" value="Unassembled WGS sequence"/>
</dbReference>
<evidence type="ECO:0000313" key="10">
    <source>
        <dbReference type="Proteomes" id="UP001365405"/>
    </source>
</evidence>
<dbReference type="CDD" id="cd06261">
    <property type="entry name" value="TM_PBP2"/>
    <property type="match status" value="1"/>
</dbReference>
<keyword evidence="5 7" id="KW-1133">Transmembrane helix</keyword>
<feature type="transmembrane region" description="Helical" evidence="7">
    <location>
        <begin position="161"/>
        <end position="183"/>
    </location>
</feature>
<feature type="transmembrane region" description="Helical" evidence="7">
    <location>
        <begin position="71"/>
        <end position="94"/>
    </location>
</feature>
<dbReference type="SUPFAM" id="SSF161098">
    <property type="entry name" value="MetI-like"/>
    <property type="match status" value="1"/>
</dbReference>
<evidence type="ECO:0000256" key="4">
    <source>
        <dbReference type="ARBA" id="ARBA00022692"/>
    </source>
</evidence>
<feature type="transmembrane region" description="Helical" evidence="7">
    <location>
        <begin position="42"/>
        <end position="59"/>
    </location>
</feature>
<gene>
    <name evidence="9" type="ORF">AACH10_24500</name>
</gene>
<keyword evidence="6 7" id="KW-0472">Membrane</keyword>
<feature type="transmembrane region" description="Helical" evidence="7">
    <location>
        <begin position="12"/>
        <end position="30"/>
    </location>
</feature>
<feature type="transmembrane region" description="Helical" evidence="7">
    <location>
        <begin position="241"/>
        <end position="264"/>
    </location>
</feature>
<feature type="domain" description="ABC transmembrane type-1" evidence="8">
    <location>
        <begin position="123"/>
        <end position="304"/>
    </location>
</feature>
<dbReference type="Gene3D" id="1.10.3720.10">
    <property type="entry name" value="MetI-like"/>
    <property type="match status" value="1"/>
</dbReference>
<keyword evidence="10" id="KW-1185">Reference proteome</keyword>
<dbReference type="Pfam" id="PF00528">
    <property type="entry name" value="BPD_transp_1"/>
    <property type="match status" value="1"/>
</dbReference>
<feature type="transmembrane region" description="Helical" evidence="7">
    <location>
        <begin position="131"/>
        <end position="149"/>
    </location>
</feature>
<evidence type="ECO:0000256" key="1">
    <source>
        <dbReference type="ARBA" id="ARBA00004651"/>
    </source>
</evidence>
<dbReference type="PANTHER" id="PTHR30151">
    <property type="entry name" value="ALKANE SULFONATE ABC TRANSPORTER-RELATED, MEMBRANE SUBUNIT"/>
    <property type="match status" value="1"/>
</dbReference>
<protein>
    <submittedName>
        <fullName evidence="9">ABC transporter permease</fullName>
    </submittedName>
</protein>
<dbReference type="InterPro" id="IPR035906">
    <property type="entry name" value="MetI-like_sf"/>
</dbReference>
<evidence type="ECO:0000256" key="3">
    <source>
        <dbReference type="ARBA" id="ARBA00022475"/>
    </source>
</evidence>
<keyword evidence="4 7" id="KW-0812">Transmembrane</keyword>